<feature type="transmembrane region" description="Helical" evidence="2">
    <location>
        <begin position="153"/>
        <end position="176"/>
    </location>
</feature>
<dbReference type="InterPro" id="IPR008910">
    <property type="entry name" value="MSC_TM_helix"/>
</dbReference>
<keyword evidence="4" id="KW-1185">Reference proteome</keyword>
<reference evidence="3 4" key="1">
    <citation type="journal article" date="2019" name="Int. J. Syst. Evol. Microbiol.">
        <title>The Global Catalogue of Microorganisms (GCM) 10K type strain sequencing project: providing services to taxonomists for standard genome sequencing and annotation.</title>
        <authorList>
            <consortium name="The Broad Institute Genomics Platform"/>
            <consortium name="The Broad Institute Genome Sequencing Center for Infectious Disease"/>
            <person name="Wu L."/>
            <person name="Ma J."/>
        </authorList>
    </citation>
    <scope>NUCLEOTIDE SEQUENCE [LARGE SCALE GENOMIC DNA]</scope>
    <source>
        <strain evidence="3 4">CGMCC 1.10593</strain>
    </source>
</reference>
<feature type="transmembrane region" description="Helical" evidence="2">
    <location>
        <begin position="87"/>
        <end position="106"/>
    </location>
</feature>
<organism evidence="3 4">
    <name type="scientific">Halohasta litorea</name>
    <dbReference type="NCBI Taxonomy" id="869891"/>
    <lineage>
        <taxon>Archaea</taxon>
        <taxon>Methanobacteriati</taxon>
        <taxon>Methanobacteriota</taxon>
        <taxon>Stenosarchaea group</taxon>
        <taxon>Halobacteria</taxon>
        <taxon>Halobacteriales</taxon>
        <taxon>Haloferacaceae</taxon>
        <taxon>Halohasta</taxon>
    </lineage>
</organism>
<dbReference type="Gene3D" id="1.10.287.1260">
    <property type="match status" value="2"/>
</dbReference>
<feature type="region of interest" description="Disordered" evidence="1">
    <location>
        <begin position="231"/>
        <end position="250"/>
    </location>
</feature>
<accession>A0ABD6D618</accession>
<feature type="transmembrane region" description="Helical" evidence="2">
    <location>
        <begin position="118"/>
        <end position="141"/>
    </location>
</feature>
<feature type="transmembrane region" description="Helical" evidence="2">
    <location>
        <begin position="188"/>
        <end position="211"/>
    </location>
</feature>
<dbReference type="RefSeq" id="WP_256394886.1">
    <property type="nucleotide sequence ID" value="NZ_JANHDJ010000001.1"/>
</dbReference>
<evidence type="ECO:0000313" key="3">
    <source>
        <dbReference type="EMBL" id="MFD1641185.1"/>
    </source>
</evidence>
<dbReference type="Pfam" id="PF05552">
    <property type="entry name" value="MS_channel_1st_1"/>
    <property type="match status" value="1"/>
</dbReference>
<keyword evidence="2" id="KW-0472">Membrane</keyword>
<evidence type="ECO:0000256" key="2">
    <source>
        <dbReference type="SAM" id="Phobius"/>
    </source>
</evidence>
<comment type="caution">
    <text evidence="3">The sequence shown here is derived from an EMBL/GenBank/DDBJ whole genome shotgun (WGS) entry which is preliminary data.</text>
</comment>
<evidence type="ECO:0000313" key="4">
    <source>
        <dbReference type="Proteomes" id="UP001597052"/>
    </source>
</evidence>
<dbReference type="EMBL" id="JBHUDM010000001">
    <property type="protein sequence ID" value="MFD1641185.1"/>
    <property type="molecule type" value="Genomic_DNA"/>
</dbReference>
<name>A0ABD6D618_9EURY</name>
<gene>
    <name evidence="3" type="ORF">ACFSBW_04760</name>
</gene>
<protein>
    <submittedName>
        <fullName evidence="3">Uncharacterized protein</fullName>
    </submittedName>
</protein>
<sequence>MTPGVAVAQATVPSWLQETVATTLAFIPRLIGAVVILLVGWVVGRAVAKVVGRLADAVELDRAVLSTPIGEMLGGTEQSVSKAFGTLSAWFVYALAVLAAANALAIETLSTWVATAVSYLPAFIAGLLVIVLGFVVADFLGDAIKRTQAATQSAYAGAFAAGTKLFLYFMAIVIGLDTMGINVEILYVFARALAWGIAAAIAIGAGIGFGLGGREYVEENIARWMGSAREAAPSYGTRQSGPEGSAADDD</sequence>
<dbReference type="Proteomes" id="UP001597052">
    <property type="component" value="Unassembled WGS sequence"/>
</dbReference>
<proteinExistence type="predicted"/>
<keyword evidence="2" id="KW-0812">Transmembrane</keyword>
<evidence type="ECO:0000256" key="1">
    <source>
        <dbReference type="SAM" id="MobiDB-lite"/>
    </source>
</evidence>
<feature type="transmembrane region" description="Helical" evidence="2">
    <location>
        <begin position="20"/>
        <end position="43"/>
    </location>
</feature>
<keyword evidence="2" id="KW-1133">Transmembrane helix</keyword>
<dbReference type="AlphaFoldDB" id="A0ABD6D618"/>